<keyword evidence="2" id="KW-1185">Reference proteome</keyword>
<reference evidence="1 2" key="1">
    <citation type="submission" date="2018-10" db="EMBL/GenBank/DDBJ databases">
        <title>Genomic Encyclopedia of Type Strains, Phase IV (KMG-IV): sequencing the most valuable type-strain genomes for metagenomic binning, comparative biology and taxonomic classification.</title>
        <authorList>
            <person name="Goeker M."/>
        </authorList>
    </citation>
    <scope>NUCLEOTIDE SEQUENCE [LARGE SCALE GENOMIC DNA]</scope>
    <source>
        <strain evidence="1 2">DSM 22008</strain>
    </source>
</reference>
<dbReference type="RefSeq" id="WP_121101085.1">
    <property type="nucleotide sequence ID" value="NZ_RBII01000002.1"/>
</dbReference>
<dbReference type="InParanoid" id="A0A420WDJ4"/>
<dbReference type="Proteomes" id="UP000282211">
    <property type="component" value="Unassembled WGS sequence"/>
</dbReference>
<accession>A0A420WDJ4</accession>
<evidence type="ECO:0000313" key="1">
    <source>
        <dbReference type="EMBL" id="RKQ69058.1"/>
    </source>
</evidence>
<organism evidence="1 2">
    <name type="scientific">Litorimonas taeanensis</name>
    <dbReference type="NCBI Taxonomy" id="568099"/>
    <lineage>
        <taxon>Bacteria</taxon>
        <taxon>Pseudomonadati</taxon>
        <taxon>Pseudomonadota</taxon>
        <taxon>Alphaproteobacteria</taxon>
        <taxon>Maricaulales</taxon>
        <taxon>Robiginitomaculaceae</taxon>
    </lineage>
</organism>
<dbReference type="EMBL" id="RBII01000002">
    <property type="protein sequence ID" value="RKQ69058.1"/>
    <property type="molecule type" value="Genomic_DNA"/>
</dbReference>
<evidence type="ECO:0000313" key="2">
    <source>
        <dbReference type="Proteomes" id="UP000282211"/>
    </source>
</evidence>
<dbReference type="AlphaFoldDB" id="A0A420WDJ4"/>
<protein>
    <submittedName>
        <fullName evidence="1">Uncharacterized protein</fullName>
    </submittedName>
</protein>
<name>A0A420WDJ4_9PROT</name>
<comment type="caution">
    <text evidence="1">The sequence shown here is derived from an EMBL/GenBank/DDBJ whole genome shotgun (WGS) entry which is preliminary data.</text>
</comment>
<proteinExistence type="predicted"/>
<gene>
    <name evidence="1" type="ORF">DES40_1838</name>
</gene>
<sequence length="356" mass="38482">MGDSTQQARAFMRNCQSALADLDGTNPADLPAEDLTKALTDVQSGAKLNHARAIYRAAQDTLNAVQTSQPVTHHLRTLTYLLAQYEEGLIELEGLELDVNRGETQESSDVIALTLSPDAQKDRAEDALKASIHLARPNEQPMLSTLLAFSKGEAKKEHKPHASTEAFSDTSSVEKQTLVKPTRLSEVASEIAMDAFISEIIQIGLSEARQRGITLSLSYDVAGFALSKLEAEKMRMRLEAWISRLVLHLSIHISPEELGHIDISVNGKNLQLTANAPAMAGIIMSAAPDTKLTSQSVDPITGNLVLSLSVNPIAQAEVSPKMPVDEGIGARLGALMEQPLMDEDSTLVLFESKRAV</sequence>